<dbReference type="Proteomes" id="UP000799537">
    <property type="component" value="Unassembled WGS sequence"/>
</dbReference>
<dbReference type="RefSeq" id="XP_033659401.1">
    <property type="nucleotide sequence ID" value="XM_033810150.1"/>
</dbReference>
<accession>A0A6A6BY78</accession>
<evidence type="ECO:0000313" key="2">
    <source>
        <dbReference type="Proteomes" id="UP000799537"/>
    </source>
</evidence>
<protein>
    <recommendedName>
        <fullName evidence="3">FAD/NAD(P)-binding domain-containing protein</fullName>
    </recommendedName>
</protein>
<evidence type="ECO:0000313" key="1">
    <source>
        <dbReference type="EMBL" id="KAF2158512.1"/>
    </source>
</evidence>
<keyword evidence="2" id="KW-1185">Reference proteome</keyword>
<organism evidence="1 2">
    <name type="scientific">Zasmidium cellare ATCC 36951</name>
    <dbReference type="NCBI Taxonomy" id="1080233"/>
    <lineage>
        <taxon>Eukaryota</taxon>
        <taxon>Fungi</taxon>
        <taxon>Dikarya</taxon>
        <taxon>Ascomycota</taxon>
        <taxon>Pezizomycotina</taxon>
        <taxon>Dothideomycetes</taxon>
        <taxon>Dothideomycetidae</taxon>
        <taxon>Mycosphaerellales</taxon>
        <taxon>Mycosphaerellaceae</taxon>
        <taxon>Zasmidium</taxon>
    </lineage>
</organism>
<sequence length="486" mass="54295">MAAPIDVDYLVIGAGAMGMAFVDTMLTDSNKTFAIVDRDTKPGGHWPHAYPFVRLHQPAAYYGVNSTPLGSSAIDRDGWNKGLYTLASGNEVSSYFERIMQDKFLPSGRVQYFPEHEYLGDREFRSNKNTKLYRASHVCCIVDATYSWTEIPSARPPPYHVEDGIDVVAPNDLPNKFHSSRFANFTVVGAGKTGIDSVLWLLGNNVETERITWIMPRDPYFLDREAFQPGPKFVASKQARTEGLGKAVMGSKTMEDFVKRQFDSGHVLQFDEDAAPTTFHCSTVSKLELEALRKVSDIVRKGRIVQVTEKEVSLQKGSHKPKPNNLYVDCTANAIAKMPLVPVFQEGKITLQPVRTCQQTFSAAFIAHVETTYESRALKNQLCGPVPMPDVPADFPLAILLTNLNTVRWYQHPKTYQWIRDSRLNMYGDFLPAPPEDPERHASFAAGLAAPTEQLSAKLLELVLDSPNKHIAQKILSENQNADSRL</sequence>
<dbReference type="Gene3D" id="3.50.50.60">
    <property type="entry name" value="FAD/NAD(P)-binding domain"/>
    <property type="match status" value="1"/>
</dbReference>
<dbReference type="GeneID" id="54563422"/>
<reference evidence="1" key="1">
    <citation type="journal article" date="2020" name="Stud. Mycol.">
        <title>101 Dothideomycetes genomes: a test case for predicting lifestyles and emergence of pathogens.</title>
        <authorList>
            <person name="Haridas S."/>
            <person name="Albert R."/>
            <person name="Binder M."/>
            <person name="Bloem J."/>
            <person name="Labutti K."/>
            <person name="Salamov A."/>
            <person name="Andreopoulos B."/>
            <person name="Baker S."/>
            <person name="Barry K."/>
            <person name="Bills G."/>
            <person name="Bluhm B."/>
            <person name="Cannon C."/>
            <person name="Castanera R."/>
            <person name="Culley D."/>
            <person name="Daum C."/>
            <person name="Ezra D."/>
            <person name="Gonzalez J."/>
            <person name="Henrissat B."/>
            <person name="Kuo A."/>
            <person name="Liang C."/>
            <person name="Lipzen A."/>
            <person name="Lutzoni F."/>
            <person name="Magnuson J."/>
            <person name="Mondo S."/>
            <person name="Nolan M."/>
            <person name="Ohm R."/>
            <person name="Pangilinan J."/>
            <person name="Park H.-J."/>
            <person name="Ramirez L."/>
            <person name="Alfaro M."/>
            <person name="Sun H."/>
            <person name="Tritt A."/>
            <person name="Yoshinaga Y."/>
            <person name="Zwiers L.-H."/>
            <person name="Turgeon B."/>
            <person name="Goodwin S."/>
            <person name="Spatafora J."/>
            <person name="Crous P."/>
            <person name="Grigoriev I."/>
        </authorList>
    </citation>
    <scope>NUCLEOTIDE SEQUENCE</scope>
    <source>
        <strain evidence="1">ATCC 36951</strain>
    </source>
</reference>
<evidence type="ECO:0008006" key="3">
    <source>
        <dbReference type="Google" id="ProtNLM"/>
    </source>
</evidence>
<dbReference type="SUPFAM" id="SSF51905">
    <property type="entry name" value="FAD/NAD(P)-binding domain"/>
    <property type="match status" value="1"/>
</dbReference>
<dbReference type="OrthoDB" id="4114509at2759"/>
<dbReference type="EMBL" id="ML993659">
    <property type="protein sequence ID" value="KAF2158512.1"/>
    <property type="molecule type" value="Genomic_DNA"/>
</dbReference>
<dbReference type="AlphaFoldDB" id="A0A6A6BY78"/>
<dbReference type="InterPro" id="IPR036188">
    <property type="entry name" value="FAD/NAD-bd_sf"/>
</dbReference>
<gene>
    <name evidence="1" type="ORF">M409DRAFT_30978</name>
</gene>
<proteinExistence type="predicted"/>
<name>A0A6A6BY78_ZASCE</name>